<dbReference type="PANTHER" id="PTHR12454">
    <property type="entry name" value="TRIMERIC INTRACELLULAR CATION CHANNEL"/>
    <property type="match status" value="1"/>
</dbReference>
<feature type="transmembrane region" description="Helical" evidence="12">
    <location>
        <begin position="69"/>
        <end position="89"/>
    </location>
</feature>
<keyword evidence="10 12" id="KW-0472">Membrane</keyword>
<dbReference type="GO" id="GO:0042802">
    <property type="term" value="F:identical protein binding"/>
    <property type="evidence" value="ECO:0007669"/>
    <property type="project" value="InterPro"/>
</dbReference>
<evidence type="ECO:0000256" key="6">
    <source>
        <dbReference type="ARBA" id="ARBA00022826"/>
    </source>
</evidence>
<keyword evidence="3" id="KW-0813">Transport</keyword>
<evidence type="ECO:0000256" key="9">
    <source>
        <dbReference type="ARBA" id="ARBA00023065"/>
    </source>
</evidence>
<evidence type="ECO:0000256" key="4">
    <source>
        <dbReference type="ARBA" id="ARBA00022538"/>
    </source>
</evidence>
<keyword evidence="11" id="KW-0407">Ion channel</keyword>
<gene>
    <name evidence="13" type="ORF">WJX84_011881</name>
</gene>
<evidence type="ECO:0000256" key="1">
    <source>
        <dbReference type="ARBA" id="ARBA00004127"/>
    </source>
</evidence>
<evidence type="ECO:0000313" key="14">
    <source>
        <dbReference type="Proteomes" id="UP001485043"/>
    </source>
</evidence>
<reference evidence="13 14" key="1">
    <citation type="journal article" date="2024" name="Nat. Commun.">
        <title>Phylogenomics reveals the evolutionary origins of lichenization in chlorophyte algae.</title>
        <authorList>
            <person name="Puginier C."/>
            <person name="Libourel C."/>
            <person name="Otte J."/>
            <person name="Skaloud P."/>
            <person name="Haon M."/>
            <person name="Grisel S."/>
            <person name="Petersen M."/>
            <person name="Berrin J.G."/>
            <person name="Delaux P.M."/>
            <person name="Dal Grande F."/>
            <person name="Keller J."/>
        </authorList>
    </citation>
    <scope>NUCLEOTIDE SEQUENCE [LARGE SCALE GENOMIC DNA]</scope>
    <source>
        <strain evidence="13 14">SAG 2523</strain>
    </source>
</reference>
<keyword evidence="14" id="KW-1185">Reference proteome</keyword>
<evidence type="ECO:0000256" key="10">
    <source>
        <dbReference type="ARBA" id="ARBA00023136"/>
    </source>
</evidence>
<evidence type="ECO:0000256" key="7">
    <source>
        <dbReference type="ARBA" id="ARBA00022958"/>
    </source>
</evidence>
<dbReference type="GO" id="GO:0005267">
    <property type="term" value="F:potassium channel activity"/>
    <property type="evidence" value="ECO:0007669"/>
    <property type="project" value="UniProtKB-KW"/>
</dbReference>
<evidence type="ECO:0000256" key="8">
    <source>
        <dbReference type="ARBA" id="ARBA00022989"/>
    </source>
</evidence>
<dbReference type="AlphaFoldDB" id="A0AAW1TCM5"/>
<keyword evidence="7" id="KW-0630">Potassium</keyword>
<comment type="caution">
    <text evidence="13">The sequence shown here is derived from an EMBL/GenBank/DDBJ whole genome shotgun (WGS) entry which is preliminary data.</text>
</comment>
<dbReference type="Proteomes" id="UP001485043">
    <property type="component" value="Unassembled WGS sequence"/>
</dbReference>
<dbReference type="InterPro" id="IPR007866">
    <property type="entry name" value="TRIC_channel"/>
</dbReference>
<evidence type="ECO:0000256" key="11">
    <source>
        <dbReference type="ARBA" id="ARBA00023303"/>
    </source>
</evidence>
<evidence type="ECO:0000256" key="2">
    <source>
        <dbReference type="ARBA" id="ARBA00005766"/>
    </source>
</evidence>
<name>A0AAW1TCM5_9CHLO</name>
<organism evidence="13 14">
    <name type="scientific">Apatococcus fuscideae</name>
    <dbReference type="NCBI Taxonomy" id="2026836"/>
    <lineage>
        <taxon>Eukaryota</taxon>
        <taxon>Viridiplantae</taxon>
        <taxon>Chlorophyta</taxon>
        <taxon>core chlorophytes</taxon>
        <taxon>Trebouxiophyceae</taxon>
        <taxon>Chlorellales</taxon>
        <taxon>Chlorellaceae</taxon>
        <taxon>Apatococcus</taxon>
    </lineage>
</organism>
<keyword evidence="5 12" id="KW-0812">Transmembrane</keyword>
<evidence type="ECO:0000256" key="5">
    <source>
        <dbReference type="ARBA" id="ARBA00022692"/>
    </source>
</evidence>
<keyword evidence="8 12" id="KW-1133">Transmembrane helix</keyword>
<keyword evidence="4" id="KW-0633">Potassium transport</keyword>
<feature type="transmembrane region" description="Helical" evidence="12">
    <location>
        <begin position="42"/>
        <end position="63"/>
    </location>
</feature>
<proteinExistence type="inferred from homology"/>
<evidence type="ECO:0000256" key="3">
    <source>
        <dbReference type="ARBA" id="ARBA00022448"/>
    </source>
</evidence>
<evidence type="ECO:0000313" key="13">
    <source>
        <dbReference type="EMBL" id="KAK9867068.1"/>
    </source>
</evidence>
<comment type="subcellular location">
    <subcellularLocation>
        <location evidence="1">Endomembrane system</location>
        <topology evidence="1">Multi-pass membrane protein</topology>
    </subcellularLocation>
</comment>
<dbReference type="GO" id="GO:0016020">
    <property type="term" value="C:membrane"/>
    <property type="evidence" value="ECO:0007669"/>
    <property type="project" value="InterPro"/>
</dbReference>
<sequence length="294" mass="31959">MAPSNGLAALGGWFEALPFESLLIGHCLQISSMIQPMREKYLLSYWAGLLLATGGGVITSLLLDEPVPFFRSNVLGVTWTLCWWLMLYFPYSLVFKLHSVLPVRITTKSCMNVLRAQLLVSRVDQAVKLFPRVPMAPIVLGTLAACGGKFIVDAVNIATGNHAGQSEMAAPTFVSRSAFQGTLLYYVAVHVLRTIGPAEGGAIIVTLFVGHGIIAELTGWNLDFTYPFARLGHAISNTPMPELAGRGPLHTAAFPRHPAEASSIWRSTPAYVAAIKAHRDTASQAKHWPRHMVV</sequence>
<dbReference type="EMBL" id="JALJOV010000113">
    <property type="protein sequence ID" value="KAK9867068.1"/>
    <property type="molecule type" value="Genomic_DNA"/>
</dbReference>
<protein>
    <submittedName>
        <fullName evidence="13">Uncharacterized protein</fullName>
    </submittedName>
</protein>
<accession>A0AAW1TCM5</accession>
<dbReference type="GO" id="GO:0012505">
    <property type="term" value="C:endomembrane system"/>
    <property type="evidence" value="ECO:0007669"/>
    <property type="project" value="UniProtKB-SubCell"/>
</dbReference>
<keyword evidence="9" id="KW-0406">Ion transport</keyword>
<dbReference type="Pfam" id="PF05197">
    <property type="entry name" value="TRIC"/>
    <property type="match status" value="1"/>
</dbReference>
<dbReference type="PANTHER" id="PTHR12454:SF11">
    <property type="entry name" value="GH25683P"/>
    <property type="match status" value="1"/>
</dbReference>
<comment type="similarity">
    <text evidence="2">Belongs to the TMEM38 family.</text>
</comment>
<evidence type="ECO:0000256" key="12">
    <source>
        <dbReference type="SAM" id="Phobius"/>
    </source>
</evidence>
<keyword evidence="6" id="KW-0631">Potassium channel</keyword>